<evidence type="ECO:0000313" key="1">
    <source>
        <dbReference type="EMBL" id="GFR07067.1"/>
    </source>
</evidence>
<sequence length="137" mass="15429">MMLSNCHEAKYSKVNRTMKDGNKEEFECPLVIKFFFASIFKFTGGVDLADQMANVYELDGKSCKCGGGGVFFRLLMSAVINSRIAYCELKHRKSPFLDFIVPLEDALMAFGKLNAVEELDAHSKHHEAYSMLVTICQ</sequence>
<dbReference type="EMBL" id="BMAO01006231">
    <property type="protein sequence ID" value="GFR07067.1"/>
    <property type="molecule type" value="Genomic_DNA"/>
</dbReference>
<dbReference type="Proteomes" id="UP000887116">
    <property type="component" value="Unassembled WGS sequence"/>
</dbReference>
<organism evidence="1 2">
    <name type="scientific">Trichonephila clavata</name>
    <name type="common">Joro spider</name>
    <name type="synonym">Nephila clavata</name>
    <dbReference type="NCBI Taxonomy" id="2740835"/>
    <lineage>
        <taxon>Eukaryota</taxon>
        <taxon>Metazoa</taxon>
        <taxon>Ecdysozoa</taxon>
        <taxon>Arthropoda</taxon>
        <taxon>Chelicerata</taxon>
        <taxon>Arachnida</taxon>
        <taxon>Araneae</taxon>
        <taxon>Araneomorphae</taxon>
        <taxon>Entelegynae</taxon>
        <taxon>Araneoidea</taxon>
        <taxon>Nephilidae</taxon>
        <taxon>Trichonephila</taxon>
    </lineage>
</organism>
<accession>A0A8X6GLZ9</accession>
<dbReference type="OrthoDB" id="6437726at2759"/>
<reference evidence="1" key="1">
    <citation type="submission" date="2020-07" db="EMBL/GenBank/DDBJ databases">
        <title>Multicomponent nature underlies the extraordinary mechanical properties of spider dragline silk.</title>
        <authorList>
            <person name="Kono N."/>
            <person name="Nakamura H."/>
            <person name="Mori M."/>
            <person name="Yoshida Y."/>
            <person name="Ohtoshi R."/>
            <person name="Malay A.D."/>
            <person name="Moran D.A.P."/>
            <person name="Tomita M."/>
            <person name="Numata K."/>
            <person name="Arakawa K."/>
        </authorList>
    </citation>
    <scope>NUCLEOTIDE SEQUENCE</scope>
</reference>
<comment type="caution">
    <text evidence="1">The sequence shown here is derived from an EMBL/GenBank/DDBJ whole genome shotgun (WGS) entry which is preliminary data.</text>
</comment>
<keyword evidence="2" id="KW-1185">Reference proteome</keyword>
<dbReference type="AlphaFoldDB" id="A0A8X6GLZ9"/>
<name>A0A8X6GLZ9_TRICU</name>
<gene>
    <name evidence="1" type="primary">X975_08756</name>
    <name evidence="1" type="ORF">TNCT_74641</name>
</gene>
<proteinExistence type="predicted"/>
<evidence type="ECO:0000313" key="2">
    <source>
        <dbReference type="Proteomes" id="UP000887116"/>
    </source>
</evidence>
<protein>
    <submittedName>
        <fullName evidence="1">PiggyBac transposable element-derived protein 4</fullName>
    </submittedName>
</protein>